<accession>A0A158KY88</accession>
<evidence type="ECO:0000313" key="3">
    <source>
        <dbReference type="Proteomes" id="UP000054770"/>
    </source>
</evidence>
<evidence type="ECO:0000313" key="2">
    <source>
        <dbReference type="EMBL" id="SAL86118.1"/>
    </source>
</evidence>
<dbReference type="AlphaFoldDB" id="A0A158KY88"/>
<dbReference type="EMBL" id="FCON02000213">
    <property type="protein sequence ID" value="SAL86118.1"/>
    <property type="molecule type" value="Genomic_DNA"/>
</dbReference>
<dbReference type="Proteomes" id="UP000054770">
    <property type="component" value="Unassembled WGS sequence"/>
</dbReference>
<reference evidence="2" key="1">
    <citation type="submission" date="2016-01" db="EMBL/GenBank/DDBJ databases">
        <authorList>
            <person name="Peeters C."/>
        </authorList>
    </citation>
    <scope>NUCLEOTIDE SEQUENCE [LARGE SCALE GENOMIC DNA]</scope>
    <source>
        <strain evidence="2">LMG 22940</strain>
    </source>
</reference>
<feature type="domain" description="MaoC-like" evidence="1">
    <location>
        <begin position="21"/>
        <end position="88"/>
    </location>
</feature>
<comment type="caution">
    <text evidence="2">The sequence shown here is derived from an EMBL/GenBank/DDBJ whole genome shotgun (WGS) entry which is preliminary data.</text>
</comment>
<keyword evidence="3" id="KW-1185">Reference proteome</keyword>
<dbReference type="InterPro" id="IPR029069">
    <property type="entry name" value="HotDog_dom_sf"/>
</dbReference>
<protein>
    <submittedName>
        <fullName evidence="2">Dehydratase</fullName>
    </submittedName>
</protein>
<dbReference type="RefSeq" id="WP_087649696.1">
    <property type="nucleotide sequence ID" value="NZ_FCON02000213.1"/>
</dbReference>
<dbReference type="PANTHER" id="PTHR42993:SF1">
    <property type="entry name" value="MAOC-LIKE DEHYDRATASE DOMAIN-CONTAINING PROTEIN"/>
    <property type="match status" value="1"/>
</dbReference>
<dbReference type="Pfam" id="PF01575">
    <property type="entry name" value="MaoC_dehydratas"/>
    <property type="match status" value="1"/>
</dbReference>
<dbReference type="PANTHER" id="PTHR42993">
    <property type="entry name" value="MAOC-LIKE DEHYDRATASE DOMAIN-CONTAINING PROTEIN"/>
    <property type="match status" value="1"/>
</dbReference>
<organism evidence="2 3">
    <name type="scientific">Caballeronia choica</name>
    <dbReference type="NCBI Taxonomy" id="326476"/>
    <lineage>
        <taxon>Bacteria</taxon>
        <taxon>Pseudomonadati</taxon>
        <taxon>Pseudomonadota</taxon>
        <taxon>Betaproteobacteria</taxon>
        <taxon>Burkholderiales</taxon>
        <taxon>Burkholderiaceae</taxon>
        <taxon>Caballeronia</taxon>
    </lineage>
</organism>
<gene>
    <name evidence="2" type="ORF">AWB68_07914</name>
</gene>
<dbReference type="Gene3D" id="3.10.129.10">
    <property type="entry name" value="Hotdog Thioesterase"/>
    <property type="match status" value="1"/>
</dbReference>
<dbReference type="InterPro" id="IPR002539">
    <property type="entry name" value="MaoC-like_dom"/>
</dbReference>
<proteinExistence type="predicted"/>
<sequence length="93" mass="10278">MTAETMHRPSTREFENLQALQNHVGEELACSDWMTVDQAGIDLFAAATGDHQWIHVDTVRAASGPFRGDIARGLLTLSLIPMLMAQAITIHNY</sequence>
<evidence type="ECO:0000259" key="1">
    <source>
        <dbReference type="Pfam" id="PF01575"/>
    </source>
</evidence>
<name>A0A158KY88_9BURK</name>
<dbReference type="SUPFAM" id="SSF54637">
    <property type="entry name" value="Thioesterase/thiol ester dehydrase-isomerase"/>
    <property type="match status" value="1"/>
</dbReference>